<dbReference type="SMART" id="SM00474">
    <property type="entry name" value="35EXOc"/>
    <property type="match status" value="1"/>
</dbReference>
<dbReference type="Gene3D" id="3.30.420.10">
    <property type="entry name" value="Ribonuclease H-like superfamily/Ribonuclease H"/>
    <property type="match status" value="1"/>
</dbReference>
<evidence type="ECO:0000313" key="3">
    <source>
        <dbReference type="Proteomes" id="UP000175679"/>
    </source>
</evidence>
<dbReference type="Pfam" id="PF01612">
    <property type="entry name" value="DNA_pol_A_exo1"/>
    <property type="match status" value="1"/>
</dbReference>
<gene>
    <name evidence="2" type="ORF">BIY23_01785</name>
</gene>
<dbReference type="EMBL" id="MJMG01000005">
    <property type="protein sequence ID" value="OEY86748.1"/>
    <property type="molecule type" value="Genomic_DNA"/>
</dbReference>
<dbReference type="InterPro" id="IPR036397">
    <property type="entry name" value="RNaseH_sf"/>
</dbReference>
<dbReference type="AlphaFoldDB" id="A0A1E7QJT9"/>
<dbReference type="GO" id="GO:0008408">
    <property type="term" value="F:3'-5' exonuclease activity"/>
    <property type="evidence" value="ECO:0007669"/>
    <property type="project" value="InterPro"/>
</dbReference>
<reference evidence="2 3" key="1">
    <citation type="submission" date="2016-09" db="EMBL/GenBank/DDBJ databases">
        <title>Genomic evidence for plant-parasitic nematodes as the earliest Wolbachia hosts.</title>
        <authorList>
            <person name="Brown A.M."/>
            <person name="Wasala S.K."/>
            <person name="Howe D.K."/>
            <person name="Peetz A.B."/>
            <person name="Zasada I.A."/>
            <person name="Denver D.R."/>
        </authorList>
    </citation>
    <scope>NUCLEOTIDE SEQUENCE [LARGE SCALE GENOMIC DNA]</scope>
    <source>
        <strain evidence="3">wPpe</strain>
    </source>
</reference>
<keyword evidence="3" id="KW-1185">Reference proteome</keyword>
<dbReference type="Proteomes" id="UP000175679">
    <property type="component" value="Unassembled WGS sequence"/>
</dbReference>
<evidence type="ECO:0000313" key="2">
    <source>
        <dbReference type="EMBL" id="OEY86748.1"/>
    </source>
</evidence>
<dbReference type="PANTHER" id="PTHR47649:SF1">
    <property type="entry name" value="RIBONUCLEASE D"/>
    <property type="match status" value="1"/>
</dbReference>
<sequence length="209" mass="24480">MEIFLYKGDLPDSLLFDNVNAIAVDTEAMGLLHNRGRDRLCLVQLSTGDGNAYLVQLKNNYQQAVNLKRILQNENVTKIFHFARFDMSIIYYYLEVLTVPCYCTKIASRLVRTYTDNHSLQGLCSELLNTKLNKQQQCSDWGNEDLTERQKRYAASDVLYLHEIKKKLDFMLERENRKGLAQECFKFLPTRIKLDLMGWEDVDIFNYQI</sequence>
<feature type="domain" description="3'-5' exonuclease" evidence="1">
    <location>
        <begin position="1"/>
        <end position="173"/>
    </location>
</feature>
<dbReference type="SUPFAM" id="SSF53098">
    <property type="entry name" value="Ribonuclease H-like"/>
    <property type="match status" value="1"/>
</dbReference>
<keyword evidence="2" id="KW-0378">Hydrolase</keyword>
<dbReference type="RefSeq" id="WP_070064918.1">
    <property type="nucleotide sequence ID" value="NZ_MJMG01000005.1"/>
</dbReference>
<dbReference type="GO" id="GO:0006139">
    <property type="term" value="P:nucleobase-containing compound metabolic process"/>
    <property type="evidence" value="ECO:0007669"/>
    <property type="project" value="InterPro"/>
</dbReference>
<dbReference type="InterPro" id="IPR002562">
    <property type="entry name" value="3'-5'_exonuclease_dom"/>
</dbReference>
<accession>A0A1E7QJT9</accession>
<dbReference type="GO" id="GO:0003676">
    <property type="term" value="F:nucleic acid binding"/>
    <property type="evidence" value="ECO:0007669"/>
    <property type="project" value="InterPro"/>
</dbReference>
<keyword evidence="2" id="KW-0540">Nuclease</keyword>
<dbReference type="OrthoDB" id="4224322at2"/>
<organism evidence="2 3">
    <name type="scientific">Wolbachia pipientis</name>
    <dbReference type="NCBI Taxonomy" id="955"/>
    <lineage>
        <taxon>Bacteria</taxon>
        <taxon>Pseudomonadati</taxon>
        <taxon>Pseudomonadota</taxon>
        <taxon>Alphaproteobacteria</taxon>
        <taxon>Rickettsiales</taxon>
        <taxon>Anaplasmataceae</taxon>
        <taxon>Wolbachieae</taxon>
        <taxon>Wolbachia</taxon>
    </lineage>
</organism>
<dbReference type="InterPro" id="IPR051086">
    <property type="entry name" value="RNase_D-like"/>
</dbReference>
<keyword evidence="2" id="KW-0269">Exonuclease</keyword>
<name>A0A1E7QJT9_WOLPI</name>
<comment type="caution">
    <text evidence="2">The sequence shown here is derived from an EMBL/GenBank/DDBJ whole genome shotgun (WGS) entry which is preliminary data.</text>
</comment>
<proteinExistence type="predicted"/>
<dbReference type="InterPro" id="IPR012337">
    <property type="entry name" value="RNaseH-like_sf"/>
</dbReference>
<dbReference type="PANTHER" id="PTHR47649">
    <property type="entry name" value="RIBONUCLEASE D"/>
    <property type="match status" value="1"/>
</dbReference>
<evidence type="ECO:0000259" key="1">
    <source>
        <dbReference type="SMART" id="SM00474"/>
    </source>
</evidence>
<dbReference type="CDD" id="cd06142">
    <property type="entry name" value="RNaseD_exo"/>
    <property type="match status" value="1"/>
</dbReference>
<protein>
    <submittedName>
        <fullName evidence="2">3'-5' exonuclease</fullName>
    </submittedName>
</protein>